<feature type="chain" id="PRO_5009524772" evidence="1">
    <location>
        <begin position="22"/>
        <end position="225"/>
    </location>
</feature>
<evidence type="ECO:0000313" key="2">
    <source>
        <dbReference type="EMBL" id="OGH00672.1"/>
    </source>
</evidence>
<name>A0A1F6GRB2_9PROT</name>
<gene>
    <name evidence="2" type="ORF">A2557_03285</name>
</gene>
<evidence type="ECO:0000313" key="3">
    <source>
        <dbReference type="Proteomes" id="UP000177583"/>
    </source>
</evidence>
<keyword evidence="1" id="KW-0732">Signal</keyword>
<comment type="caution">
    <text evidence="2">The sequence shown here is derived from an EMBL/GenBank/DDBJ whole genome shotgun (WGS) entry which is preliminary data.</text>
</comment>
<dbReference type="AlphaFoldDB" id="A0A1F6GRB2"/>
<feature type="signal peptide" evidence="1">
    <location>
        <begin position="1"/>
        <end position="21"/>
    </location>
</feature>
<dbReference type="Pfam" id="PF13432">
    <property type="entry name" value="TPR_16"/>
    <property type="match status" value="2"/>
</dbReference>
<dbReference type="Gene3D" id="1.25.40.10">
    <property type="entry name" value="Tetratricopeptide repeat domain"/>
    <property type="match status" value="1"/>
</dbReference>
<dbReference type="InterPro" id="IPR011990">
    <property type="entry name" value="TPR-like_helical_dom_sf"/>
</dbReference>
<dbReference type="Proteomes" id="UP000177583">
    <property type="component" value="Unassembled WGS sequence"/>
</dbReference>
<dbReference type="SUPFAM" id="SSF48452">
    <property type="entry name" value="TPR-like"/>
    <property type="match status" value="1"/>
</dbReference>
<reference evidence="2 3" key="1">
    <citation type="journal article" date="2016" name="Nat. Commun.">
        <title>Thousands of microbial genomes shed light on interconnected biogeochemical processes in an aquifer system.</title>
        <authorList>
            <person name="Anantharaman K."/>
            <person name="Brown C.T."/>
            <person name="Hug L.A."/>
            <person name="Sharon I."/>
            <person name="Castelle C.J."/>
            <person name="Probst A.J."/>
            <person name="Thomas B.C."/>
            <person name="Singh A."/>
            <person name="Wilkins M.J."/>
            <person name="Karaoz U."/>
            <person name="Brodie E.L."/>
            <person name="Williams K.H."/>
            <person name="Hubbard S.S."/>
            <person name="Banfield J.F."/>
        </authorList>
    </citation>
    <scope>NUCLEOTIDE SEQUENCE [LARGE SCALE GENOMIC DNA]</scope>
</reference>
<protein>
    <submittedName>
        <fullName evidence="2">Uncharacterized protein</fullName>
    </submittedName>
</protein>
<dbReference type="EMBL" id="MFNF01000043">
    <property type="protein sequence ID" value="OGH00672.1"/>
    <property type="molecule type" value="Genomic_DNA"/>
</dbReference>
<proteinExistence type="predicted"/>
<sequence length="225" mass="25347">MKKAFFLTLLLCCLLGPWANAQTQVDPAAVYSLSYSFERAGDYKRALEAMAPLYRLYPRGYSLNLRLGWLAYLQGAQVNSLEYYKLASAILPESFDAKLGLVLPLIALERFEEGERVLEEILKIDYFNYYANLRLSYLLRRQGKPKLALAVVNRLLPLYPSDVLVLGEWAENLVALKADQEAIRVLKDIQILDPTNLRAGKLLTQLIPPQSPLPTAPFAPFLASP</sequence>
<accession>A0A1F6GRB2</accession>
<organism evidence="2 3">
    <name type="scientific">Candidatus Lambdaproteobacteria bacterium RIFOXYD2_FULL_56_26</name>
    <dbReference type="NCBI Taxonomy" id="1817773"/>
    <lineage>
        <taxon>Bacteria</taxon>
        <taxon>Pseudomonadati</taxon>
        <taxon>Pseudomonadota</taxon>
        <taxon>Candidatus Lambdaproteobacteria</taxon>
    </lineage>
</organism>
<evidence type="ECO:0000256" key="1">
    <source>
        <dbReference type="SAM" id="SignalP"/>
    </source>
</evidence>